<dbReference type="SUPFAM" id="SSF52949">
    <property type="entry name" value="Macro domain-like"/>
    <property type="match status" value="1"/>
</dbReference>
<dbReference type="Pfam" id="PF01661">
    <property type="entry name" value="Macro"/>
    <property type="match status" value="1"/>
</dbReference>
<evidence type="ECO:0000313" key="3">
    <source>
        <dbReference type="Proteomes" id="UP000196027"/>
    </source>
</evidence>
<accession>A0A1Y0I6W7</accession>
<dbReference type="Gene3D" id="3.40.220.10">
    <property type="entry name" value="Leucine Aminopeptidase, subunit E, domain 1"/>
    <property type="match status" value="1"/>
</dbReference>
<gene>
    <name evidence="2" type="ORF">OLMES_1057</name>
</gene>
<evidence type="ECO:0000259" key="1">
    <source>
        <dbReference type="PROSITE" id="PS51154"/>
    </source>
</evidence>
<dbReference type="AlphaFoldDB" id="A0A1Y0I6W7"/>
<dbReference type="PANTHER" id="PTHR11106">
    <property type="entry name" value="GANGLIOSIDE INDUCED DIFFERENTIATION ASSOCIATED PROTEIN 2-RELATED"/>
    <property type="match status" value="1"/>
</dbReference>
<dbReference type="InterPro" id="IPR043472">
    <property type="entry name" value="Macro_dom-like"/>
</dbReference>
<dbReference type="OrthoDB" id="6194521at2"/>
<dbReference type="EMBL" id="CP021425">
    <property type="protein sequence ID" value="ARU55143.1"/>
    <property type="molecule type" value="Genomic_DNA"/>
</dbReference>
<dbReference type="InterPro" id="IPR002589">
    <property type="entry name" value="Macro_dom"/>
</dbReference>
<dbReference type="SMART" id="SM00506">
    <property type="entry name" value="A1pp"/>
    <property type="match status" value="1"/>
</dbReference>
<sequence length="183" mass="19759">MAEVELTFTDLTTMQVDAIVCPAHKHLTRGRGLSASIFDCAGPELSVACDQQEVCRVGDACITKGFKLPAAWVIHTVTPQWSGGDQWGGSDLGLLRQCYQRVFQVARENGIKSLAVPALGAGTNKAPHLLSARVGLEAVKPVLQDFDAVYFCLHSNQAMEDWSSAYRQLFQANSVQAGASVLH</sequence>
<proteinExistence type="predicted"/>
<reference evidence="2 3" key="1">
    <citation type="submission" date="2017-05" db="EMBL/GenBank/DDBJ databases">
        <title>Genomic insights into alkan degradation activity of Oleiphilus messinensis.</title>
        <authorList>
            <person name="Kozyavkin S.A."/>
            <person name="Slesarev A.I."/>
            <person name="Golyshin P.N."/>
            <person name="Korzhenkov A."/>
            <person name="Golyshina O.N."/>
            <person name="Toshchakov S.V."/>
        </authorList>
    </citation>
    <scope>NUCLEOTIDE SEQUENCE [LARGE SCALE GENOMIC DNA]</scope>
    <source>
        <strain evidence="2 3">ME102</strain>
    </source>
</reference>
<dbReference type="RefSeq" id="WP_087460278.1">
    <property type="nucleotide sequence ID" value="NZ_CP021425.1"/>
</dbReference>
<keyword evidence="3" id="KW-1185">Reference proteome</keyword>
<name>A0A1Y0I6W7_9GAMM</name>
<dbReference type="PROSITE" id="PS51154">
    <property type="entry name" value="MACRO"/>
    <property type="match status" value="1"/>
</dbReference>
<dbReference type="Proteomes" id="UP000196027">
    <property type="component" value="Chromosome"/>
</dbReference>
<evidence type="ECO:0000313" key="2">
    <source>
        <dbReference type="EMBL" id="ARU55143.1"/>
    </source>
</evidence>
<dbReference type="KEGG" id="ome:OLMES_1057"/>
<dbReference type="PANTHER" id="PTHR11106:SF27">
    <property type="entry name" value="MACRO DOMAIN-CONTAINING PROTEIN"/>
    <property type="match status" value="1"/>
</dbReference>
<feature type="domain" description="Macro" evidence="1">
    <location>
        <begin position="1"/>
        <end position="170"/>
    </location>
</feature>
<protein>
    <submittedName>
        <fullName evidence="2">Phosphatase</fullName>
    </submittedName>
</protein>
<organism evidence="2 3">
    <name type="scientific">Oleiphilus messinensis</name>
    <dbReference type="NCBI Taxonomy" id="141451"/>
    <lineage>
        <taxon>Bacteria</taxon>
        <taxon>Pseudomonadati</taxon>
        <taxon>Pseudomonadota</taxon>
        <taxon>Gammaproteobacteria</taxon>
        <taxon>Oceanospirillales</taxon>
        <taxon>Oleiphilaceae</taxon>
        <taxon>Oleiphilus</taxon>
    </lineage>
</organism>